<dbReference type="EMBL" id="KQ992369">
    <property type="protein sequence ID" value="KZV50611.1"/>
    <property type="molecule type" value="Genomic_DNA"/>
</dbReference>
<organism evidence="1 2">
    <name type="scientific">Dorcoceras hygrometricum</name>
    <dbReference type="NCBI Taxonomy" id="472368"/>
    <lineage>
        <taxon>Eukaryota</taxon>
        <taxon>Viridiplantae</taxon>
        <taxon>Streptophyta</taxon>
        <taxon>Embryophyta</taxon>
        <taxon>Tracheophyta</taxon>
        <taxon>Spermatophyta</taxon>
        <taxon>Magnoliopsida</taxon>
        <taxon>eudicotyledons</taxon>
        <taxon>Gunneridae</taxon>
        <taxon>Pentapetalae</taxon>
        <taxon>asterids</taxon>
        <taxon>lamiids</taxon>
        <taxon>Lamiales</taxon>
        <taxon>Gesneriaceae</taxon>
        <taxon>Didymocarpoideae</taxon>
        <taxon>Trichosporeae</taxon>
        <taxon>Loxocarpinae</taxon>
        <taxon>Dorcoceras</taxon>
    </lineage>
</organism>
<reference evidence="1 2" key="1">
    <citation type="journal article" date="2015" name="Proc. Natl. Acad. Sci. U.S.A.">
        <title>The resurrection genome of Boea hygrometrica: A blueprint for survival of dehydration.</title>
        <authorList>
            <person name="Xiao L."/>
            <person name="Yang G."/>
            <person name="Zhang L."/>
            <person name="Yang X."/>
            <person name="Zhao S."/>
            <person name="Ji Z."/>
            <person name="Zhou Q."/>
            <person name="Hu M."/>
            <person name="Wang Y."/>
            <person name="Chen M."/>
            <person name="Xu Y."/>
            <person name="Jin H."/>
            <person name="Xiao X."/>
            <person name="Hu G."/>
            <person name="Bao F."/>
            <person name="Hu Y."/>
            <person name="Wan P."/>
            <person name="Li L."/>
            <person name="Deng X."/>
            <person name="Kuang T."/>
            <person name="Xiang C."/>
            <person name="Zhu J.K."/>
            <person name="Oliver M.J."/>
            <person name="He Y."/>
        </authorList>
    </citation>
    <scope>NUCLEOTIDE SEQUENCE [LARGE SCALE GENOMIC DNA]</scope>
    <source>
        <strain evidence="2">cv. XS01</strain>
    </source>
</reference>
<evidence type="ECO:0000313" key="1">
    <source>
        <dbReference type="EMBL" id="KZV50611.1"/>
    </source>
</evidence>
<dbReference type="AlphaFoldDB" id="A0A2Z7CU63"/>
<keyword evidence="2" id="KW-1185">Reference proteome</keyword>
<name>A0A2Z7CU63_9LAMI</name>
<gene>
    <name evidence="1" type="ORF">F511_14614</name>
</gene>
<proteinExistence type="predicted"/>
<accession>A0A2Z7CU63</accession>
<dbReference type="Proteomes" id="UP000250235">
    <property type="component" value="Unassembled WGS sequence"/>
</dbReference>
<evidence type="ECO:0000313" key="2">
    <source>
        <dbReference type="Proteomes" id="UP000250235"/>
    </source>
</evidence>
<protein>
    <submittedName>
        <fullName evidence="1">Uncharacterized protein</fullName>
    </submittedName>
</protein>
<sequence>MEHSGMVKMFKSLEDSGLKGFLEASGSVYEEAVLEFFANAKAFVGTIVSLVVIEIRRQFSWSDEPFKAPNKKKEMKIEFRLLHDILAKALCAKAGSFDQVTSEKLDIMIEICQASCSNQR</sequence>
<dbReference type="OrthoDB" id="1751168at2759"/>